<dbReference type="InterPro" id="IPR009057">
    <property type="entry name" value="Homeodomain-like_sf"/>
</dbReference>
<dbReference type="GO" id="GO:0043565">
    <property type="term" value="F:sequence-specific DNA binding"/>
    <property type="evidence" value="ECO:0007669"/>
    <property type="project" value="InterPro"/>
</dbReference>
<protein>
    <submittedName>
        <fullName evidence="5">AraC-type DNA-binding protein</fullName>
    </submittedName>
</protein>
<feature type="domain" description="HTH araC/xylS-type" evidence="4">
    <location>
        <begin position="124"/>
        <end position="206"/>
    </location>
</feature>
<keyword evidence="1" id="KW-0805">Transcription regulation</keyword>
<dbReference type="Pfam" id="PF12833">
    <property type="entry name" value="HTH_18"/>
    <property type="match status" value="1"/>
</dbReference>
<dbReference type="GO" id="GO:0003700">
    <property type="term" value="F:DNA-binding transcription factor activity"/>
    <property type="evidence" value="ECO:0007669"/>
    <property type="project" value="InterPro"/>
</dbReference>
<gene>
    <name evidence="5" type="ORF">SAMN05421512_111136</name>
</gene>
<keyword evidence="3" id="KW-0804">Transcription</keyword>
<evidence type="ECO:0000256" key="1">
    <source>
        <dbReference type="ARBA" id="ARBA00023015"/>
    </source>
</evidence>
<dbReference type="RefSeq" id="WP_208980408.1">
    <property type="nucleotide sequence ID" value="NZ_OBML01000011.1"/>
</dbReference>
<dbReference type="InterPro" id="IPR050204">
    <property type="entry name" value="AraC_XylS_family_regulators"/>
</dbReference>
<reference evidence="5 6" key="1">
    <citation type="submission" date="2017-08" db="EMBL/GenBank/DDBJ databases">
        <authorList>
            <person name="de Groot N.N."/>
        </authorList>
    </citation>
    <scope>NUCLEOTIDE SEQUENCE [LARGE SCALE GENOMIC DNA]</scope>
    <source>
        <strain evidence="5 6">USBA 352</strain>
    </source>
</reference>
<dbReference type="SUPFAM" id="SSF46689">
    <property type="entry name" value="Homeodomain-like"/>
    <property type="match status" value="1"/>
</dbReference>
<dbReference type="SMART" id="SM00342">
    <property type="entry name" value="HTH_ARAC"/>
    <property type="match status" value="1"/>
</dbReference>
<evidence type="ECO:0000256" key="3">
    <source>
        <dbReference type="ARBA" id="ARBA00023163"/>
    </source>
</evidence>
<dbReference type="STRING" id="538381.GCA_001696535_01713"/>
<keyword evidence="2 5" id="KW-0238">DNA-binding</keyword>
<accession>A0A285THM1</accession>
<evidence type="ECO:0000313" key="5">
    <source>
        <dbReference type="EMBL" id="SOC21659.1"/>
    </source>
</evidence>
<evidence type="ECO:0000259" key="4">
    <source>
        <dbReference type="PROSITE" id="PS01124"/>
    </source>
</evidence>
<dbReference type="PROSITE" id="PS01124">
    <property type="entry name" value="HTH_ARAC_FAMILY_2"/>
    <property type="match status" value="1"/>
</dbReference>
<dbReference type="Proteomes" id="UP000219331">
    <property type="component" value="Unassembled WGS sequence"/>
</dbReference>
<name>A0A285THM1_9HYPH</name>
<organism evidence="5 6">
    <name type="scientific">Stappia indica</name>
    <dbReference type="NCBI Taxonomy" id="538381"/>
    <lineage>
        <taxon>Bacteria</taxon>
        <taxon>Pseudomonadati</taxon>
        <taxon>Pseudomonadota</taxon>
        <taxon>Alphaproteobacteria</taxon>
        <taxon>Hyphomicrobiales</taxon>
        <taxon>Stappiaceae</taxon>
        <taxon>Stappia</taxon>
    </lineage>
</organism>
<proteinExistence type="predicted"/>
<evidence type="ECO:0000256" key="2">
    <source>
        <dbReference type="ARBA" id="ARBA00023125"/>
    </source>
</evidence>
<dbReference type="InterPro" id="IPR018060">
    <property type="entry name" value="HTH_AraC"/>
</dbReference>
<dbReference type="PANTHER" id="PTHR46796">
    <property type="entry name" value="HTH-TYPE TRANSCRIPTIONAL ACTIVATOR RHAS-RELATED"/>
    <property type="match status" value="1"/>
</dbReference>
<dbReference type="EMBL" id="OBML01000011">
    <property type="protein sequence ID" value="SOC21659.1"/>
    <property type="molecule type" value="Genomic_DNA"/>
</dbReference>
<evidence type="ECO:0000313" key="6">
    <source>
        <dbReference type="Proteomes" id="UP000219331"/>
    </source>
</evidence>
<dbReference type="Gene3D" id="1.10.10.60">
    <property type="entry name" value="Homeodomain-like"/>
    <property type="match status" value="1"/>
</dbReference>
<dbReference type="AlphaFoldDB" id="A0A285THM1"/>
<sequence>MRGGTAFFAWQHLATAPERAPVLPDGCRDVLVLRPAGATPRVVLTEFDLCPRIAELAAGTLIEGFRLRPGAGVSPQVLAAIARDAAQGEGDGAAEILGNALSDPEGEDADVSAAIRVLAGPGESLASVARGLGVSPRSLQRRFREQGLPPPDHWRLLGRARRAAGRLSGAAPLAEIAAECGFADQAHMTRELARWFGASPERLRRDRALLELACQPALGNWTGEQISTR</sequence>
<keyword evidence="6" id="KW-1185">Reference proteome</keyword>